<dbReference type="AlphaFoldDB" id="A0A9D5BYR5"/>
<dbReference type="EMBL" id="JAGGNH010000009">
    <property type="protein sequence ID" value="KAJ0963193.1"/>
    <property type="molecule type" value="Genomic_DNA"/>
</dbReference>
<protein>
    <submittedName>
        <fullName evidence="1">Uncharacterized protein</fullName>
    </submittedName>
</protein>
<keyword evidence="2" id="KW-1185">Reference proteome</keyword>
<comment type="caution">
    <text evidence="1">The sequence shown here is derived from an EMBL/GenBank/DDBJ whole genome shotgun (WGS) entry which is preliminary data.</text>
</comment>
<organism evidence="1 2">
    <name type="scientific">Dioscorea zingiberensis</name>
    <dbReference type="NCBI Taxonomy" id="325984"/>
    <lineage>
        <taxon>Eukaryota</taxon>
        <taxon>Viridiplantae</taxon>
        <taxon>Streptophyta</taxon>
        <taxon>Embryophyta</taxon>
        <taxon>Tracheophyta</taxon>
        <taxon>Spermatophyta</taxon>
        <taxon>Magnoliopsida</taxon>
        <taxon>Liliopsida</taxon>
        <taxon>Dioscoreales</taxon>
        <taxon>Dioscoreaceae</taxon>
        <taxon>Dioscorea</taxon>
    </lineage>
</organism>
<evidence type="ECO:0000313" key="1">
    <source>
        <dbReference type="EMBL" id="KAJ0963193.1"/>
    </source>
</evidence>
<gene>
    <name evidence="1" type="ORF">J5N97_028315</name>
</gene>
<accession>A0A9D5BYR5</accession>
<reference evidence="1" key="1">
    <citation type="submission" date="2021-03" db="EMBL/GenBank/DDBJ databases">
        <authorList>
            <person name="Li Z."/>
            <person name="Yang C."/>
        </authorList>
    </citation>
    <scope>NUCLEOTIDE SEQUENCE</scope>
    <source>
        <strain evidence="1">Dzin_1.0</strain>
        <tissue evidence="1">Leaf</tissue>
    </source>
</reference>
<proteinExistence type="predicted"/>
<evidence type="ECO:0000313" key="2">
    <source>
        <dbReference type="Proteomes" id="UP001085076"/>
    </source>
</evidence>
<name>A0A9D5BYR5_9LILI</name>
<sequence>MEGTFLSIPNSAALTEWWHEAFFLVRDKERRRREEVSYAAGNQELASGGREIQKFTEGQKTQISAGLLPARRSKDSQNIIGY</sequence>
<reference evidence="1" key="2">
    <citation type="journal article" date="2022" name="Hortic Res">
        <title>The genome of Dioscorea zingiberensis sheds light on the biosynthesis, origin and evolution of the medicinally important diosgenin saponins.</title>
        <authorList>
            <person name="Li Y."/>
            <person name="Tan C."/>
            <person name="Li Z."/>
            <person name="Guo J."/>
            <person name="Li S."/>
            <person name="Chen X."/>
            <person name="Wang C."/>
            <person name="Dai X."/>
            <person name="Yang H."/>
            <person name="Song W."/>
            <person name="Hou L."/>
            <person name="Xu J."/>
            <person name="Tong Z."/>
            <person name="Xu A."/>
            <person name="Yuan X."/>
            <person name="Wang W."/>
            <person name="Yang Q."/>
            <person name="Chen L."/>
            <person name="Sun Z."/>
            <person name="Wang K."/>
            <person name="Pan B."/>
            <person name="Chen J."/>
            <person name="Bao Y."/>
            <person name="Liu F."/>
            <person name="Qi X."/>
            <person name="Gang D.R."/>
            <person name="Wen J."/>
            <person name="Li J."/>
        </authorList>
    </citation>
    <scope>NUCLEOTIDE SEQUENCE</scope>
    <source>
        <strain evidence="1">Dzin_1.0</strain>
    </source>
</reference>
<dbReference type="Proteomes" id="UP001085076">
    <property type="component" value="Miscellaneous, Linkage group lg09"/>
</dbReference>